<gene>
    <name evidence="3" type="ORF">HJO_07847</name>
</gene>
<sequence>MVEAGAKPQAFAEKQIYRVVINAPIETVWNTLVKTDEALPFFFGAHCKTTGERLAPGQPYAMRTPNGKFTSVVGKVLEFSPPNRYSHTLQFTLHDDPACVVSYELKEVTEGTEFSLITENVPVGTKMEKSMAQGTDFILKNIKSVAETGKATFSSQLMLGMMSLMTPLMPKQCRSENWPLEN</sequence>
<reference evidence="3 4" key="1">
    <citation type="journal article" date="2014" name="Antonie Van Leeuwenhoek">
        <title>Hyphomonas beringensis sp. nov. and Hyphomonas chukchiensis sp. nov., isolated from surface seawater of the Bering Sea and Chukchi Sea.</title>
        <authorList>
            <person name="Li C."/>
            <person name="Lai Q."/>
            <person name="Li G."/>
            <person name="Dong C."/>
            <person name="Wang J."/>
            <person name="Liao Y."/>
            <person name="Shao Z."/>
        </authorList>
    </citation>
    <scope>NUCLEOTIDE SEQUENCE [LARGE SCALE GENOMIC DNA]</scope>
    <source>
        <strain evidence="3 4">MHS-2</strain>
    </source>
</reference>
<dbReference type="Gene3D" id="3.30.530.20">
    <property type="match status" value="1"/>
</dbReference>
<dbReference type="EMBL" id="ARYK01000003">
    <property type="protein sequence ID" value="KCZ92851.1"/>
    <property type="molecule type" value="Genomic_DNA"/>
</dbReference>
<comment type="similarity">
    <text evidence="1">Belongs to the AHA1 family.</text>
</comment>
<evidence type="ECO:0000256" key="1">
    <source>
        <dbReference type="ARBA" id="ARBA00006817"/>
    </source>
</evidence>
<dbReference type="Proteomes" id="UP000025171">
    <property type="component" value="Unassembled WGS sequence"/>
</dbReference>
<dbReference type="Pfam" id="PF08327">
    <property type="entry name" value="AHSA1"/>
    <property type="match status" value="1"/>
</dbReference>
<evidence type="ECO:0000259" key="2">
    <source>
        <dbReference type="Pfam" id="PF08327"/>
    </source>
</evidence>
<accession>A0A059FQP4</accession>
<dbReference type="PATRIC" id="fig|1280950.3.peg.1573"/>
<name>A0A059FQP4_9PROT</name>
<dbReference type="AlphaFoldDB" id="A0A059FQP4"/>
<feature type="domain" description="Activator of Hsp90 ATPase homologue 1/2-like C-terminal" evidence="2">
    <location>
        <begin position="22"/>
        <end position="146"/>
    </location>
</feature>
<proteinExistence type="inferred from homology"/>
<dbReference type="InterPro" id="IPR013538">
    <property type="entry name" value="ASHA1/2-like_C"/>
</dbReference>
<comment type="caution">
    <text evidence="3">The sequence shown here is derived from an EMBL/GenBank/DDBJ whole genome shotgun (WGS) entry which is preliminary data.</text>
</comment>
<evidence type="ECO:0000313" key="3">
    <source>
        <dbReference type="EMBL" id="KCZ92851.1"/>
    </source>
</evidence>
<protein>
    <recommendedName>
        <fullName evidence="2">Activator of Hsp90 ATPase homologue 1/2-like C-terminal domain-containing protein</fullName>
    </recommendedName>
</protein>
<dbReference type="eggNOG" id="COG3832">
    <property type="taxonomic scope" value="Bacteria"/>
</dbReference>
<organism evidence="3 4">
    <name type="scientific">Hyphomonas johnsonii MHS-2</name>
    <dbReference type="NCBI Taxonomy" id="1280950"/>
    <lineage>
        <taxon>Bacteria</taxon>
        <taxon>Pseudomonadati</taxon>
        <taxon>Pseudomonadota</taxon>
        <taxon>Alphaproteobacteria</taxon>
        <taxon>Hyphomonadales</taxon>
        <taxon>Hyphomonadaceae</taxon>
        <taxon>Hyphomonas</taxon>
    </lineage>
</organism>
<keyword evidence="4" id="KW-1185">Reference proteome</keyword>
<dbReference type="InterPro" id="IPR023393">
    <property type="entry name" value="START-like_dom_sf"/>
</dbReference>
<evidence type="ECO:0000313" key="4">
    <source>
        <dbReference type="Proteomes" id="UP000025171"/>
    </source>
</evidence>
<dbReference type="STRING" id="1280950.HJO_07847"/>
<dbReference type="RefSeq" id="WP_035615774.1">
    <property type="nucleotide sequence ID" value="NZ_ARYK01000003.1"/>
</dbReference>
<dbReference type="SUPFAM" id="SSF55961">
    <property type="entry name" value="Bet v1-like"/>
    <property type="match status" value="1"/>
</dbReference>
<dbReference type="OrthoDB" id="9800600at2"/>